<sequence>MKTIHKNNMKAFLSILVLFCFAQHLQAQSNSGYRIIRSNLGSSGSAQTVETSNGSYKISQSIGQSSVIGTHYNSGYYLRQGYQQPMHAIKRIRDLDIELRAKVYPNPFSQTLFVTFSDVMRSDISIKIFNIEEREIHTQVFLPSQRLELQLQDFSSGTYLLKVTSGRKRFNTKLIKI</sequence>
<evidence type="ECO:0000313" key="5">
    <source>
        <dbReference type="Proteomes" id="UP000447545"/>
    </source>
</evidence>
<keyword evidence="5" id="KW-1185">Reference proteome</keyword>
<dbReference type="Pfam" id="PF18962">
    <property type="entry name" value="Por_Secre_tail"/>
    <property type="match status" value="1"/>
</dbReference>
<dbReference type="EMBL" id="WJYA01000006">
    <property type="protein sequence ID" value="MTE27329.1"/>
    <property type="molecule type" value="Genomic_DNA"/>
</dbReference>
<evidence type="ECO:0000256" key="2">
    <source>
        <dbReference type="SAM" id="SignalP"/>
    </source>
</evidence>
<feature type="signal peptide" evidence="2">
    <location>
        <begin position="1"/>
        <end position="27"/>
    </location>
</feature>
<proteinExistence type="predicted"/>
<evidence type="ECO:0000256" key="1">
    <source>
        <dbReference type="ARBA" id="ARBA00022729"/>
    </source>
</evidence>
<dbReference type="InterPro" id="IPR026444">
    <property type="entry name" value="Secre_tail"/>
</dbReference>
<evidence type="ECO:0000259" key="3">
    <source>
        <dbReference type="Pfam" id="PF18962"/>
    </source>
</evidence>
<organism evidence="4 5">
    <name type="scientific">Winogradskyella ouciana</name>
    <dbReference type="NCBI Taxonomy" id="2608631"/>
    <lineage>
        <taxon>Bacteria</taxon>
        <taxon>Pseudomonadati</taxon>
        <taxon>Bacteroidota</taxon>
        <taxon>Flavobacteriia</taxon>
        <taxon>Flavobacteriales</taxon>
        <taxon>Flavobacteriaceae</taxon>
        <taxon>Winogradskyella</taxon>
    </lineage>
</organism>
<reference evidence="4 5" key="1">
    <citation type="submission" date="2019-11" db="EMBL/GenBank/DDBJ databases">
        <title>Winogradskyella ouciana sp. nov., isolated from the hadal seawater of the Mariana Trench.</title>
        <authorList>
            <person name="Liu R."/>
        </authorList>
    </citation>
    <scope>NUCLEOTIDE SEQUENCE [LARGE SCALE GENOMIC DNA]</scope>
    <source>
        <strain evidence="4 5">ZXX205</strain>
    </source>
</reference>
<dbReference type="NCBIfam" id="TIGR04183">
    <property type="entry name" value="Por_Secre_tail"/>
    <property type="match status" value="1"/>
</dbReference>
<name>A0A7K1GHD3_9FLAO</name>
<dbReference type="Proteomes" id="UP000447545">
    <property type="component" value="Unassembled WGS sequence"/>
</dbReference>
<keyword evidence="1 2" id="KW-0732">Signal</keyword>
<comment type="caution">
    <text evidence="4">The sequence shown here is derived from an EMBL/GenBank/DDBJ whole genome shotgun (WGS) entry which is preliminary data.</text>
</comment>
<dbReference type="AlphaFoldDB" id="A0A7K1GHD3"/>
<protein>
    <submittedName>
        <fullName evidence="4">T9SS type A sorting domain-containing protein</fullName>
    </submittedName>
</protein>
<evidence type="ECO:0000313" key="4">
    <source>
        <dbReference type="EMBL" id="MTE27329.1"/>
    </source>
</evidence>
<accession>A0A7K1GHD3</accession>
<feature type="domain" description="Secretion system C-terminal sorting" evidence="3">
    <location>
        <begin position="103"/>
        <end position="175"/>
    </location>
</feature>
<feature type="chain" id="PRO_5029512962" evidence="2">
    <location>
        <begin position="28"/>
        <end position="177"/>
    </location>
</feature>
<gene>
    <name evidence="4" type="ORF">F1003_10355</name>
</gene>